<evidence type="ECO:0000256" key="4">
    <source>
        <dbReference type="ARBA" id="ARBA00023136"/>
    </source>
</evidence>
<keyword evidence="3" id="KW-0732">Signal</keyword>
<feature type="domain" description="RagB/SusD" evidence="6">
    <location>
        <begin position="272"/>
        <end position="534"/>
    </location>
</feature>
<evidence type="ECO:0000256" key="5">
    <source>
        <dbReference type="ARBA" id="ARBA00023237"/>
    </source>
</evidence>
<dbReference type="STRING" id="659014.SAMN04487996_10259"/>
<dbReference type="Gene3D" id="1.25.40.390">
    <property type="match status" value="1"/>
</dbReference>
<dbReference type="InterPro" id="IPR011990">
    <property type="entry name" value="TPR-like_helical_dom_sf"/>
</dbReference>
<keyword evidence="9" id="KW-1185">Reference proteome</keyword>
<dbReference type="AlphaFoldDB" id="A0A1G6X6D8"/>
<gene>
    <name evidence="8" type="ORF">SAMN04487996_10259</name>
</gene>
<dbReference type="Pfam" id="PF07980">
    <property type="entry name" value="SusD_RagB"/>
    <property type="match status" value="1"/>
</dbReference>
<keyword evidence="4" id="KW-0472">Membrane</keyword>
<dbReference type="Proteomes" id="UP000198748">
    <property type="component" value="Unassembled WGS sequence"/>
</dbReference>
<evidence type="ECO:0000259" key="7">
    <source>
        <dbReference type="Pfam" id="PF14322"/>
    </source>
</evidence>
<evidence type="ECO:0000259" key="6">
    <source>
        <dbReference type="Pfam" id="PF07980"/>
    </source>
</evidence>
<dbReference type="Pfam" id="PF14322">
    <property type="entry name" value="SusD-like_3"/>
    <property type="match status" value="1"/>
</dbReference>
<dbReference type="InterPro" id="IPR033985">
    <property type="entry name" value="SusD-like_N"/>
</dbReference>
<evidence type="ECO:0000256" key="1">
    <source>
        <dbReference type="ARBA" id="ARBA00004442"/>
    </source>
</evidence>
<feature type="domain" description="SusD-like N-terminal" evidence="7">
    <location>
        <begin position="29"/>
        <end position="230"/>
    </location>
</feature>
<dbReference type="OrthoDB" id="636214at2"/>
<evidence type="ECO:0000256" key="3">
    <source>
        <dbReference type="ARBA" id="ARBA00022729"/>
    </source>
</evidence>
<proteinExistence type="inferred from homology"/>
<dbReference type="CDD" id="cd08977">
    <property type="entry name" value="SusD"/>
    <property type="match status" value="1"/>
</dbReference>
<organism evidence="8 9">
    <name type="scientific">Dyadobacter soli</name>
    <dbReference type="NCBI Taxonomy" id="659014"/>
    <lineage>
        <taxon>Bacteria</taxon>
        <taxon>Pseudomonadati</taxon>
        <taxon>Bacteroidota</taxon>
        <taxon>Cytophagia</taxon>
        <taxon>Cytophagales</taxon>
        <taxon>Spirosomataceae</taxon>
        <taxon>Dyadobacter</taxon>
    </lineage>
</organism>
<name>A0A1G6X6D8_9BACT</name>
<evidence type="ECO:0000256" key="2">
    <source>
        <dbReference type="ARBA" id="ARBA00006275"/>
    </source>
</evidence>
<comment type="similarity">
    <text evidence="2">Belongs to the SusD family.</text>
</comment>
<dbReference type="SUPFAM" id="SSF48452">
    <property type="entry name" value="TPR-like"/>
    <property type="match status" value="1"/>
</dbReference>
<dbReference type="GO" id="GO:0009279">
    <property type="term" value="C:cell outer membrane"/>
    <property type="evidence" value="ECO:0007669"/>
    <property type="project" value="UniProtKB-SubCell"/>
</dbReference>
<dbReference type="InterPro" id="IPR012944">
    <property type="entry name" value="SusD_RagB_dom"/>
</dbReference>
<comment type="subcellular location">
    <subcellularLocation>
        <location evidence="1">Cell outer membrane</location>
    </subcellularLocation>
</comment>
<dbReference type="PROSITE" id="PS51257">
    <property type="entry name" value="PROKAR_LIPOPROTEIN"/>
    <property type="match status" value="1"/>
</dbReference>
<evidence type="ECO:0000313" key="8">
    <source>
        <dbReference type="EMBL" id="SDD72905.1"/>
    </source>
</evidence>
<keyword evidence="5" id="KW-0998">Cell outer membrane</keyword>
<protein>
    <submittedName>
        <fullName evidence="8">Starch-binding associating with outer membrane</fullName>
    </submittedName>
</protein>
<sequence>MHLKNMKIHIKISVMLLALLGITSCKDNLEESPYSSLGKDVAFKDEDGLNQATIGVYQAWTTTDHSDIFNRFVLTESGHRYATAGILGSGADPYYRFAHNSVSGAFESVWSRFYKIIYRANTVIDNATMAVPGEEEEADPYIAEARVLRAYAYFNLVRLFGGVPLILKEIKSFEEKDLIFAPRATEAEVYDAILADLTFAEPILPDSRGGAELGRVSAGTVKALMGKVYLTMAGKPLNKTENYQKAIEKLSELVGAVNEEKYDMELLPNFADVFALANERNREIVLSFGYFVNPSNQNGNILPFHLFPSGLVNGDEQTNYGLTYDYYKLFDKTDTRRDFTLVSRYAFTGGARAGAEPGDSIIYDAKTSHYLNQRTKQPFAHDDFKYGVAFGKLARQARPPGAPVQGYSADLIEMRFSDVLLMLAEASVESGKPAEALSLLNRVRARAKAAPSKASGAAALRTAIRTERRLELSGEFNTVFDIRRWGTLQEEIAAMSEDQIVDNVLIPYTPRLELYPIPQSQIDANPNLRQNDGW</sequence>
<dbReference type="EMBL" id="FNAN01000002">
    <property type="protein sequence ID" value="SDD72905.1"/>
    <property type="molecule type" value="Genomic_DNA"/>
</dbReference>
<reference evidence="9" key="1">
    <citation type="submission" date="2016-10" db="EMBL/GenBank/DDBJ databases">
        <authorList>
            <person name="Varghese N."/>
            <person name="Submissions S."/>
        </authorList>
    </citation>
    <scope>NUCLEOTIDE SEQUENCE [LARGE SCALE GENOMIC DNA]</scope>
    <source>
        <strain evidence="9">DSM 25329</strain>
    </source>
</reference>
<evidence type="ECO:0000313" key="9">
    <source>
        <dbReference type="Proteomes" id="UP000198748"/>
    </source>
</evidence>
<accession>A0A1G6X6D8</accession>